<dbReference type="InterPro" id="IPR002347">
    <property type="entry name" value="SDR_fam"/>
</dbReference>
<comment type="caution">
    <text evidence="3">The sequence shown here is derived from an EMBL/GenBank/DDBJ whole genome shotgun (WGS) entry which is preliminary data.</text>
</comment>
<evidence type="ECO:0000313" key="3">
    <source>
        <dbReference type="EMBL" id="KAL0479164.1"/>
    </source>
</evidence>
<dbReference type="Pfam" id="PF13561">
    <property type="entry name" value="adh_short_C2"/>
    <property type="match status" value="1"/>
</dbReference>
<evidence type="ECO:0000256" key="2">
    <source>
        <dbReference type="ARBA" id="ARBA00023002"/>
    </source>
</evidence>
<dbReference type="PRINTS" id="PR00080">
    <property type="entry name" value="SDRFAMILY"/>
</dbReference>
<dbReference type="CDD" id="cd05233">
    <property type="entry name" value="SDR_c"/>
    <property type="match status" value="1"/>
</dbReference>
<dbReference type="SUPFAM" id="SSF51735">
    <property type="entry name" value="NAD(P)-binding Rossmann-fold domains"/>
    <property type="match status" value="1"/>
</dbReference>
<dbReference type="FunFam" id="3.40.50.720:FF:000084">
    <property type="entry name" value="Short-chain dehydrogenase reductase"/>
    <property type="match status" value="1"/>
</dbReference>
<evidence type="ECO:0008006" key="5">
    <source>
        <dbReference type="Google" id="ProtNLM"/>
    </source>
</evidence>
<organism evidence="3 4">
    <name type="scientific">Acrasis kona</name>
    <dbReference type="NCBI Taxonomy" id="1008807"/>
    <lineage>
        <taxon>Eukaryota</taxon>
        <taxon>Discoba</taxon>
        <taxon>Heterolobosea</taxon>
        <taxon>Tetramitia</taxon>
        <taxon>Eutetramitia</taxon>
        <taxon>Acrasidae</taxon>
        <taxon>Acrasis</taxon>
    </lineage>
</organism>
<protein>
    <recommendedName>
        <fullName evidence="5">3-ketoacyl-ACP reductase</fullName>
    </recommendedName>
</protein>
<keyword evidence="4" id="KW-1185">Reference proteome</keyword>
<dbReference type="PROSITE" id="PS00061">
    <property type="entry name" value="ADH_SHORT"/>
    <property type="match status" value="1"/>
</dbReference>
<dbReference type="PANTHER" id="PTHR24321:SF8">
    <property type="entry name" value="ESTRADIOL 17-BETA-DEHYDROGENASE 8-RELATED"/>
    <property type="match status" value="1"/>
</dbReference>
<dbReference type="Gene3D" id="3.40.50.720">
    <property type="entry name" value="NAD(P)-binding Rossmann-like Domain"/>
    <property type="match status" value="1"/>
</dbReference>
<dbReference type="Proteomes" id="UP001431209">
    <property type="component" value="Unassembled WGS sequence"/>
</dbReference>
<dbReference type="NCBIfam" id="NF005559">
    <property type="entry name" value="PRK07231.1"/>
    <property type="match status" value="1"/>
</dbReference>
<keyword evidence="2" id="KW-0560">Oxidoreductase</keyword>
<accession>A0AAW2YPY7</accession>
<dbReference type="PRINTS" id="PR00081">
    <property type="entry name" value="GDHRDH"/>
</dbReference>
<dbReference type="AlphaFoldDB" id="A0AAW2YPY7"/>
<reference evidence="3 4" key="1">
    <citation type="submission" date="2024-03" db="EMBL/GenBank/DDBJ databases">
        <title>The Acrasis kona genome and developmental transcriptomes reveal deep origins of eukaryotic multicellular pathways.</title>
        <authorList>
            <person name="Sheikh S."/>
            <person name="Fu C.-J."/>
            <person name="Brown M.W."/>
            <person name="Baldauf S.L."/>
        </authorList>
    </citation>
    <scope>NUCLEOTIDE SEQUENCE [LARGE SCALE GENOMIC DNA]</scope>
    <source>
        <strain evidence="3 4">ATCC MYA-3509</strain>
    </source>
</reference>
<dbReference type="GO" id="GO:0016491">
    <property type="term" value="F:oxidoreductase activity"/>
    <property type="evidence" value="ECO:0007669"/>
    <property type="project" value="UniProtKB-KW"/>
</dbReference>
<evidence type="ECO:0000313" key="4">
    <source>
        <dbReference type="Proteomes" id="UP001431209"/>
    </source>
</evidence>
<dbReference type="EMBL" id="JAOPGA020000506">
    <property type="protein sequence ID" value="KAL0479164.1"/>
    <property type="molecule type" value="Genomic_DNA"/>
</dbReference>
<evidence type="ECO:0000256" key="1">
    <source>
        <dbReference type="ARBA" id="ARBA00006484"/>
    </source>
</evidence>
<proteinExistence type="inferred from homology"/>
<gene>
    <name evidence="3" type="ORF">AKO1_008005</name>
</gene>
<comment type="similarity">
    <text evidence="1">Belongs to the short-chain dehydrogenases/reductases (SDR) family.</text>
</comment>
<sequence>MGRVEQKVAIVTGAASGMGRSTAILLAEEGASVVVSDLNFEGAQSVVQEIANKGGKASAFKTNVTSTQDINSLVEHATTTYGTIDIIVNNAGVMDGFSSVESISDEKWDFVMDVNCTGPMRLIRKTLPIFLSKGSGVIVNIASLGGLFGSRAGCAYTASKHALVGLTKNVGYQYGSKNIRCNAIAPGGVQTNISSSIGNVDQFGMERCMIGMGVNPRIGSSEEIAKVVLFLCSEEASFINGAVINADAGWSAY</sequence>
<name>A0AAW2YPY7_9EUKA</name>
<dbReference type="PANTHER" id="PTHR24321">
    <property type="entry name" value="DEHYDROGENASES, SHORT CHAIN"/>
    <property type="match status" value="1"/>
</dbReference>
<dbReference type="InterPro" id="IPR020904">
    <property type="entry name" value="Sc_DH/Rdtase_CS"/>
</dbReference>
<dbReference type="InterPro" id="IPR036291">
    <property type="entry name" value="NAD(P)-bd_dom_sf"/>
</dbReference>